<protein>
    <submittedName>
        <fullName evidence="2">Uncharacterized protein</fullName>
    </submittedName>
</protein>
<proteinExistence type="predicted"/>
<evidence type="ECO:0000313" key="2">
    <source>
        <dbReference type="EMBL" id="PRB94109.1"/>
    </source>
</evidence>
<dbReference type="AlphaFoldDB" id="A0A2S9DA42"/>
<dbReference type="EMBL" id="PCQE01000057">
    <property type="protein sequence ID" value="PRB94109.1"/>
    <property type="molecule type" value="Genomic_DNA"/>
</dbReference>
<sequence length="139" mass="15524">MDGAWRRPPKSLADYGHTEPKRGTEWWGKSALLTFALFESEPPSGRNPRWPLPQEWIFTRYNSVACQVIIAGKPAPTFGTRGIRSIEVGCQAVFAGKPAPTLGLRCIEHYVRLTDLHQARQPCGRCRPGISQLQCAPRP</sequence>
<reference evidence="2 3" key="1">
    <citation type="submission" date="2017-09" db="EMBL/GenBank/DDBJ databases">
        <title>Genomic, metabolic, and phenotypic characteristics of bacterial isolates from the natural microbiome of the model nematode Caenorhabditis elegans.</title>
        <authorList>
            <person name="Zimmermann J."/>
            <person name="Obeng N."/>
            <person name="Yang W."/>
            <person name="Obeng O."/>
            <person name="Kissoyan K."/>
            <person name="Pees B."/>
            <person name="Dirksen P."/>
            <person name="Hoppner M."/>
            <person name="Franke A."/>
            <person name="Rosenstiel P."/>
            <person name="Leippe M."/>
            <person name="Dierking K."/>
            <person name="Kaleta C."/>
            <person name="Schulenburg H."/>
        </authorList>
    </citation>
    <scope>NUCLEOTIDE SEQUENCE [LARGE SCALE GENOMIC DNA]</scope>
    <source>
        <strain evidence="2 3">MYb184</strain>
    </source>
</reference>
<feature type="region of interest" description="Disordered" evidence="1">
    <location>
        <begin position="1"/>
        <end position="22"/>
    </location>
</feature>
<accession>A0A2S9DA42</accession>
<evidence type="ECO:0000256" key="1">
    <source>
        <dbReference type="SAM" id="MobiDB-lite"/>
    </source>
</evidence>
<organism evidence="2 3">
    <name type="scientific">Pseudomonas cedrina</name>
    <dbReference type="NCBI Taxonomy" id="651740"/>
    <lineage>
        <taxon>Bacteria</taxon>
        <taxon>Pseudomonadati</taxon>
        <taxon>Pseudomonadota</taxon>
        <taxon>Gammaproteobacteria</taxon>
        <taxon>Pseudomonadales</taxon>
        <taxon>Pseudomonadaceae</taxon>
        <taxon>Pseudomonas</taxon>
    </lineage>
</organism>
<comment type="caution">
    <text evidence="2">The sequence shown here is derived from an EMBL/GenBank/DDBJ whole genome shotgun (WGS) entry which is preliminary data.</text>
</comment>
<dbReference type="Proteomes" id="UP000239458">
    <property type="component" value="Unassembled WGS sequence"/>
</dbReference>
<evidence type="ECO:0000313" key="3">
    <source>
        <dbReference type="Proteomes" id="UP000239458"/>
    </source>
</evidence>
<name>A0A2S9DA42_PSECE</name>
<gene>
    <name evidence="2" type="ORF">CQ006_23600</name>
</gene>